<name>A0A2G5CQL9_AQUCA</name>
<dbReference type="Proteomes" id="UP000230069">
    <property type="component" value="Unassembled WGS sequence"/>
</dbReference>
<accession>A0A2G5CQL9</accession>
<dbReference type="EMBL" id="KZ305058">
    <property type="protein sequence ID" value="PIA33583.1"/>
    <property type="molecule type" value="Genomic_DNA"/>
</dbReference>
<sequence>MSTCTAKVSVLPFEGTGRSRKYYVIYNVFPRTICSNSRSINLAKRLECLEFLHNAISTYKMHTFFDLISLINDNIRNAIPSLHSLWNIA</sequence>
<evidence type="ECO:0000313" key="1">
    <source>
        <dbReference type="EMBL" id="PIA33583.1"/>
    </source>
</evidence>
<gene>
    <name evidence="1" type="ORF">AQUCO_04100191v1</name>
</gene>
<evidence type="ECO:0000313" key="2">
    <source>
        <dbReference type="Proteomes" id="UP000230069"/>
    </source>
</evidence>
<proteinExistence type="predicted"/>
<protein>
    <submittedName>
        <fullName evidence="1">Uncharacterized protein</fullName>
    </submittedName>
</protein>
<dbReference type="AlphaFoldDB" id="A0A2G5CQL9"/>
<reference evidence="1 2" key="1">
    <citation type="submission" date="2017-09" db="EMBL/GenBank/DDBJ databases">
        <title>WGS assembly of Aquilegia coerulea Goldsmith.</title>
        <authorList>
            <person name="Hodges S."/>
            <person name="Kramer E."/>
            <person name="Nordborg M."/>
            <person name="Tomkins J."/>
            <person name="Borevitz J."/>
            <person name="Derieg N."/>
            <person name="Yan J."/>
            <person name="Mihaltcheva S."/>
            <person name="Hayes R.D."/>
            <person name="Rokhsar D."/>
        </authorList>
    </citation>
    <scope>NUCLEOTIDE SEQUENCE [LARGE SCALE GENOMIC DNA]</scope>
    <source>
        <strain evidence="2">cv. Goldsmith</strain>
    </source>
</reference>
<organism evidence="1 2">
    <name type="scientific">Aquilegia coerulea</name>
    <name type="common">Rocky mountain columbine</name>
    <dbReference type="NCBI Taxonomy" id="218851"/>
    <lineage>
        <taxon>Eukaryota</taxon>
        <taxon>Viridiplantae</taxon>
        <taxon>Streptophyta</taxon>
        <taxon>Embryophyta</taxon>
        <taxon>Tracheophyta</taxon>
        <taxon>Spermatophyta</taxon>
        <taxon>Magnoliopsida</taxon>
        <taxon>Ranunculales</taxon>
        <taxon>Ranunculaceae</taxon>
        <taxon>Thalictroideae</taxon>
        <taxon>Aquilegia</taxon>
    </lineage>
</organism>
<dbReference type="InParanoid" id="A0A2G5CQL9"/>
<keyword evidence="2" id="KW-1185">Reference proteome</keyword>